<proteinExistence type="predicted"/>
<dbReference type="AlphaFoldDB" id="A0A1W1VVJ3"/>
<keyword evidence="4" id="KW-1185">Reference proteome</keyword>
<dbReference type="OrthoDB" id="9785724at2"/>
<dbReference type="InterPro" id="IPR036380">
    <property type="entry name" value="Isochorismatase-like_sf"/>
</dbReference>
<dbReference type="PANTHER" id="PTHR43540:SF1">
    <property type="entry name" value="ISOCHORISMATASE HYDROLASE"/>
    <property type="match status" value="1"/>
</dbReference>
<evidence type="ECO:0000256" key="1">
    <source>
        <dbReference type="ARBA" id="ARBA00022801"/>
    </source>
</evidence>
<evidence type="ECO:0000313" key="4">
    <source>
        <dbReference type="Proteomes" id="UP000192582"/>
    </source>
</evidence>
<accession>A0A1W1VVJ3</accession>
<keyword evidence="1" id="KW-0378">Hydrolase</keyword>
<name>A0A1W1VVJ3_9DEIO</name>
<evidence type="ECO:0000313" key="3">
    <source>
        <dbReference type="EMBL" id="SMB97397.1"/>
    </source>
</evidence>
<dbReference type="RefSeq" id="WP_139807169.1">
    <property type="nucleotide sequence ID" value="NZ_FWWU01000011.1"/>
</dbReference>
<dbReference type="CDD" id="cd01014">
    <property type="entry name" value="nicotinamidase_related"/>
    <property type="match status" value="1"/>
</dbReference>
<dbReference type="EMBL" id="FWWU01000011">
    <property type="protein sequence ID" value="SMB97397.1"/>
    <property type="molecule type" value="Genomic_DNA"/>
</dbReference>
<reference evidence="3 4" key="1">
    <citation type="submission" date="2017-04" db="EMBL/GenBank/DDBJ databases">
        <authorList>
            <person name="Afonso C.L."/>
            <person name="Miller P.J."/>
            <person name="Scott M.A."/>
            <person name="Spackman E."/>
            <person name="Goraichik I."/>
            <person name="Dimitrov K.M."/>
            <person name="Suarez D.L."/>
            <person name="Swayne D.E."/>
        </authorList>
    </citation>
    <scope>NUCLEOTIDE SEQUENCE [LARGE SCALE GENOMIC DNA]</scope>
    <source>
        <strain evidence="3 4">KR-140</strain>
    </source>
</reference>
<evidence type="ECO:0000259" key="2">
    <source>
        <dbReference type="Pfam" id="PF00857"/>
    </source>
</evidence>
<dbReference type="InterPro" id="IPR050272">
    <property type="entry name" value="Isochorismatase-like_hydrls"/>
</dbReference>
<feature type="domain" description="Isochorismatase-like" evidence="2">
    <location>
        <begin position="8"/>
        <end position="180"/>
    </location>
</feature>
<sequence>MLTIDPQTALVLIDVQQGFDAPSWGMRNNPHAEERIAELLEAWRQSRRPIWHVQHISREPNSPLRPGQDGVRFKPLAEPRPGETVIQKHVNSAFIGTDLKEQLRAAGVTSVVITGLTTDHCVSTTTRMAGNLGFRVLLPEDATATFGRTGPDGRHFWAHEIHGVHLASLNGEFATVTDTASVLAALGPGL</sequence>
<dbReference type="Pfam" id="PF00857">
    <property type="entry name" value="Isochorismatase"/>
    <property type="match status" value="1"/>
</dbReference>
<dbReference type="SUPFAM" id="SSF52499">
    <property type="entry name" value="Isochorismatase-like hydrolases"/>
    <property type="match status" value="1"/>
</dbReference>
<protein>
    <submittedName>
        <fullName evidence="3">Nicotinamidase-related amidase</fullName>
    </submittedName>
</protein>
<dbReference type="InterPro" id="IPR000868">
    <property type="entry name" value="Isochorismatase-like_dom"/>
</dbReference>
<dbReference type="Proteomes" id="UP000192582">
    <property type="component" value="Unassembled WGS sequence"/>
</dbReference>
<dbReference type="PANTHER" id="PTHR43540">
    <property type="entry name" value="PEROXYUREIDOACRYLATE/UREIDOACRYLATE AMIDOHYDROLASE-RELATED"/>
    <property type="match status" value="1"/>
</dbReference>
<dbReference type="GO" id="GO:0016787">
    <property type="term" value="F:hydrolase activity"/>
    <property type="evidence" value="ECO:0007669"/>
    <property type="project" value="UniProtKB-KW"/>
</dbReference>
<organism evidence="3 4">
    <name type="scientific">Deinococcus hopiensis KR-140</name>
    <dbReference type="NCBI Taxonomy" id="695939"/>
    <lineage>
        <taxon>Bacteria</taxon>
        <taxon>Thermotogati</taxon>
        <taxon>Deinococcota</taxon>
        <taxon>Deinococci</taxon>
        <taxon>Deinococcales</taxon>
        <taxon>Deinococcaceae</taxon>
        <taxon>Deinococcus</taxon>
    </lineage>
</organism>
<dbReference type="Gene3D" id="3.40.50.850">
    <property type="entry name" value="Isochorismatase-like"/>
    <property type="match status" value="1"/>
</dbReference>
<gene>
    <name evidence="3" type="ORF">SAMN00790413_05922</name>
</gene>
<dbReference type="STRING" id="695939.SAMN00790413_05922"/>